<proteinExistence type="predicted"/>
<dbReference type="Proteomes" id="UP000466554">
    <property type="component" value="Chromosome"/>
</dbReference>
<reference evidence="2 3" key="1">
    <citation type="journal article" date="2019" name="Emerg. Microbes Infect.">
        <title>Comprehensive subspecies identification of 175 nontuberculous mycobacteria species based on 7547 genomic profiles.</title>
        <authorList>
            <person name="Matsumoto Y."/>
            <person name="Kinjo T."/>
            <person name="Motooka D."/>
            <person name="Nabeya D."/>
            <person name="Jung N."/>
            <person name="Uechi K."/>
            <person name="Horii T."/>
            <person name="Iida T."/>
            <person name="Fujita J."/>
            <person name="Nakamura S."/>
        </authorList>
    </citation>
    <scope>NUCLEOTIDE SEQUENCE [LARGE SCALE GENOMIC DNA]</scope>
    <source>
        <strain evidence="2 3">JCM 6367</strain>
    </source>
</reference>
<name>A0A7I7TWL5_MYCPF</name>
<dbReference type="AlphaFoldDB" id="A0A7I7TWL5"/>
<dbReference type="EMBL" id="AP022598">
    <property type="protein sequence ID" value="BBY73510.1"/>
    <property type="molecule type" value="Genomic_DNA"/>
</dbReference>
<accession>A0A7I7TWL5</accession>
<evidence type="ECO:0000313" key="2">
    <source>
        <dbReference type="EMBL" id="BBY73510.1"/>
    </source>
</evidence>
<sequence>MTPQPAGYASVMKTEALHRERACLHTPDQRVASTNVALAATDSAPEEPPERLAPTEVPERLVPDDIPESPPGPSSPPDPGPPQRT</sequence>
<feature type="region of interest" description="Disordered" evidence="1">
    <location>
        <begin position="37"/>
        <end position="85"/>
    </location>
</feature>
<evidence type="ECO:0000313" key="3">
    <source>
        <dbReference type="Proteomes" id="UP000466554"/>
    </source>
</evidence>
<evidence type="ECO:0000256" key="1">
    <source>
        <dbReference type="SAM" id="MobiDB-lite"/>
    </source>
</evidence>
<gene>
    <name evidence="2" type="ORF">MPRF_04090</name>
</gene>
<feature type="compositionally biased region" description="Pro residues" evidence="1">
    <location>
        <begin position="68"/>
        <end position="85"/>
    </location>
</feature>
<protein>
    <submittedName>
        <fullName evidence="2">Uncharacterized protein</fullName>
    </submittedName>
</protein>
<organism evidence="2 3">
    <name type="scientific">Mycolicibacterium parafortuitum</name>
    <name type="common">Mycobacterium parafortuitum</name>
    <dbReference type="NCBI Taxonomy" id="39692"/>
    <lineage>
        <taxon>Bacteria</taxon>
        <taxon>Bacillati</taxon>
        <taxon>Actinomycetota</taxon>
        <taxon>Actinomycetes</taxon>
        <taxon>Mycobacteriales</taxon>
        <taxon>Mycobacteriaceae</taxon>
        <taxon>Mycolicibacterium</taxon>
    </lineage>
</organism>